<dbReference type="PIRSF" id="PIRSF018063">
    <property type="entry name" value="Ferrtn_UCP018063"/>
    <property type="match status" value="1"/>
</dbReference>
<dbReference type="PROSITE" id="PS50905">
    <property type="entry name" value="FERRITIN_LIKE"/>
    <property type="match status" value="1"/>
</dbReference>
<dbReference type="PANTHER" id="PTHR30295:SF1">
    <property type="entry name" value="DNA PROTECTION DURING STARVATION PROTEIN"/>
    <property type="match status" value="1"/>
</dbReference>
<dbReference type="GO" id="GO:0005829">
    <property type="term" value="C:cytosol"/>
    <property type="evidence" value="ECO:0007669"/>
    <property type="project" value="TreeGrafter"/>
</dbReference>
<keyword evidence="4" id="KW-0479">Metal-binding</keyword>
<evidence type="ECO:0000256" key="1">
    <source>
        <dbReference type="ARBA" id="ARBA00001970"/>
    </source>
</evidence>
<dbReference type="SUPFAM" id="SSF47240">
    <property type="entry name" value="Ferritin-like"/>
    <property type="match status" value="1"/>
</dbReference>
<dbReference type="RefSeq" id="WP_090936150.1">
    <property type="nucleotide sequence ID" value="NZ_FNDJ01000012.1"/>
</dbReference>
<dbReference type="InterPro" id="IPR008331">
    <property type="entry name" value="Ferritin_DPS_dom"/>
</dbReference>
<dbReference type="AlphaFoldDB" id="A0A1G8W2I2"/>
<feature type="domain" description="Ferritin-like diiron" evidence="5">
    <location>
        <begin position="32"/>
        <end position="179"/>
    </location>
</feature>
<organism evidence="6 7">
    <name type="scientific">Nonomuraea jiangxiensis</name>
    <dbReference type="NCBI Taxonomy" id="633440"/>
    <lineage>
        <taxon>Bacteria</taxon>
        <taxon>Bacillati</taxon>
        <taxon>Actinomycetota</taxon>
        <taxon>Actinomycetes</taxon>
        <taxon>Streptosporangiales</taxon>
        <taxon>Streptosporangiaceae</taxon>
        <taxon>Nonomuraea</taxon>
    </lineage>
</organism>
<dbReference type="InterPro" id="IPR009040">
    <property type="entry name" value="Ferritin-like_diiron"/>
</dbReference>
<dbReference type="Proteomes" id="UP000199202">
    <property type="component" value="Unassembled WGS sequence"/>
</dbReference>
<evidence type="ECO:0000313" key="7">
    <source>
        <dbReference type="Proteomes" id="UP000199202"/>
    </source>
</evidence>
<keyword evidence="7" id="KW-1185">Reference proteome</keyword>
<keyword evidence="2" id="KW-0409">Iron storage</keyword>
<dbReference type="GO" id="GO:0004322">
    <property type="term" value="F:ferroxidase activity"/>
    <property type="evidence" value="ECO:0007669"/>
    <property type="project" value="TreeGrafter"/>
</dbReference>
<dbReference type="EMBL" id="FNDJ01000012">
    <property type="protein sequence ID" value="SDJ72296.1"/>
    <property type="molecule type" value="Genomic_DNA"/>
</dbReference>
<sequence length="179" mass="20407">MTQADDFVLDVTRIRDQVRQKMDEGPITQTFGHDPRKVIEVLNDVIATEVVCWLRYTRHAISAKGIDRAQVSQEFTEHAREELNHALRAAERVSQLGGEPDFDPASLVQRSHTDYQAPADTDLRALLEANLWAERIVISTYQEIIRWLGSGDPTTRRLMESILEEEEEHADDLTDLLGV</sequence>
<dbReference type="Gene3D" id="1.20.1260.10">
    <property type="match status" value="1"/>
</dbReference>
<name>A0A1G8W2I2_9ACTN</name>
<dbReference type="PANTHER" id="PTHR30295">
    <property type="entry name" value="BACTERIOFERRITIN"/>
    <property type="match status" value="1"/>
</dbReference>
<evidence type="ECO:0000256" key="2">
    <source>
        <dbReference type="ARBA" id="ARBA00022434"/>
    </source>
</evidence>
<evidence type="ECO:0000313" key="6">
    <source>
        <dbReference type="EMBL" id="SDJ72296.1"/>
    </source>
</evidence>
<feature type="binding site" evidence="4">
    <location>
        <position position="134"/>
    </location>
    <ligand>
        <name>Fe cation</name>
        <dbReference type="ChEBI" id="CHEBI:24875"/>
    </ligand>
</feature>
<gene>
    <name evidence="6" type="ORF">SAMN05421869_11224</name>
</gene>
<feature type="binding site" evidence="4">
    <location>
        <position position="169"/>
    </location>
    <ligand>
        <name>Fe cation</name>
        <dbReference type="ChEBI" id="CHEBI:24875"/>
    </ligand>
</feature>
<reference evidence="6 7" key="1">
    <citation type="submission" date="2016-10" db="EMBL/GenBank/DDBJ databases">
        <authorList>
            <person name="de Groot N.N."/>
        </authorList>
    </citation>
    <scope>NUCLEOTIDE SEQUENCE [LARGE SCALE GENOMIC DNA]</scope>
    <source>
        <strain evidence="6 7">CGMCC 4.6533</strain>
    </source>
</reference>
<proteinExistence type="predicted"/>
<accession>A0A1G8W2I2</accession>
<dbReference type="GO" id="GO:0020037">
    <property type="term" value="F:heme binding"/>
    <property type="evidence" value="ECO:0007669"/>
    <property type="project" value="TreeGrafter"/>
</dbReference>
<dbReference type="InterPro" id="IPR009078">
    <property type="entry name" value="Ferritin-like_SF"/>
</dbReference>
<dbReference type="InterPro" id="IPR014490">
    <property type="entry name" value="Dps-like"/>
</dbReference>
<feature type="binding site" evidence="4">
    <location>
        <position position="49"/>
    </location>
    <ligand>
        <name>Fe cation</name>
        <dbReference type="ChEBI" id="CHEBI:24875"/>
    </ligand>
</feature>
<keyword evidence="3 4" id="KW-0408">Iron</keyword>
<dbReference type="GO" id="GO:0008199">
    <property type="term" value="F:ferric iron binding"/>
    <property type="evidence" value="ECO:0007669"/>
    <property type="project" value="InterPro"/>
</dbReference>
<evidence type="ECO:0000259" key="5">
    <source>
        <dbReference type="PROSITE" id="PS50905"/>
    </source>
</evidence>
<dbReference type="GO" id="GO:0006879">
    <property type="term" value="P:intracellular iron ion homeostasis"/>
    <property type="evidence" value="ECO:0007669"/>
    <property type="project" value="UniProtKB-KW"/>
</dbReference>
<dbReference type="OrthoDB" id="4271929at2"/>
<comment type="cofactor">
    <cofactor evidence="1">
        <name>heme b</name>
        <dbReference type="ChEBI" id="CHEBI:60344"/>
    </cofactor>
</comment>
<protein>
    <submittedName>
        <fullName evidence="6">Bacterioferritin</fullName>
    </submittedName>
</protein>
<feature type="binding site" evidence="4">
    <location>
        <position position="166"/>
    </location>
    <ligand>
        <name>Fe cation</name>
        <dbReference type="ChEBI" id="CHEBI:24875"/>
    </ligand>
</feature>
<dbReference type="STRING" id="633440.SAMN05421869_11224"/>
<dbReference type="Pfam" id="PF00210">
    <property type="entry name" value="Ferritin"/>
    <property type="match status" value="1"/>
</dbReference>
<dbReference type="InterPro" id="IPR012347">
    <property type="entry name" value="Ferritin-like"/>
</dbReference>
<evidence type="ECO:0000256" key="3">
    <source>
        <dbReference type="ARBA" id="ARBA00023004"/>
    </source>
</evidence>
<feature type="binding site" evidence="4">
    <location>
        <position position="85"/>
    </location>
    <ligand>
        <name>Fe cation</name>
        <dbReference type="ChEBI" id="CHEBI:24875"/>
    </ligand>
</feature>
<evidence type="ECO:0000256" key="4">
    <source>
        <dbReference type="PIRSR" id="PIRSR018063-50"/>
    </source>
</evidence>